<dbReference type="RefSeq" id="WP_044180616.1">
    <property type="nucleotide sequence ID" value="NZ_JMCB01000001.1"/>
</dbReference>
<dbReference type="EMBL" id="JMCB01000001">
    <property type="protein sequence ID" value="KFE71862.1"/>
    <property type="molecule type" value="Genomic_DNA"/>
</dbReference>
<accession>A0A085WVZ9</accession>
<reference evidence="1 2" key="1">
    <citation type="submission" date="2014-04" db="EMBL/GenBank/DDBJ databases">
        <title>Genome assembly of Hyalangium minutum DSM 14724.</title>
        <authorList>
            <person name="Sharma G."/>
            <person name="Subramanian S."/>
        </authorList>
    </citation>
    <scope>NUCLEOTIDE SEQUENCE [LARGE SCALE GENOMIC DNA]</scope>
    <source>
        <strain evidence="1 2">DSM 14724</strain>
    </source>
</reference>
<keyword evidence="2" id="KW-1185">Reference proteome</keyword>
<name>A0A085WVZ9_9BACT</name>
<dbReference type="STRING" id="394096.DB31_0123"/>
<organism evidence="1 2">
    <name type="scientific">Hyalangium minutum</name>
    <dbReference type="NCBI Taxonomy" id="394096"/>
    <lineage>
        <taxon>Bacteria</taxon>
        <taxon>Pseudomonadati</taxon>
        <taxon>Myxococcota</taxon>
        <taxon>Myxococcia</taxon>
        <taxon>Myxococcales</taxon>
        <taxon>Cystobacterineae</taxon>
        <taxon>Archangiaceae</taxon>
        <taxon>Hyalangium</taxon>
    </lineage>
</organism>
<comment type="caution">
    <text evidence="1">The sequence shown here is derived from an EMBL/GenBank/DDBJ whole genome shotgun (WGS) entry which is preliminary data.</text>
</comment>
<gene>
    <name evidence="1" type="ORF">DB31_0123</name>
</gene>
<evidence type="ECO:0000313" key="1">
    <source>
        <dbReference type="EMBL" id="KFE71862.1"/>
    </source>
</evidence>
<proteinExistence type="predicted"/>
<dbReference type="AlphaFoldDB" id="A0A085WVZ9"/>
<dbReference type="OrthoDB" id="9823304at2"/>
<evidence type="ECO:0000313" key="2">
    <source>
        <dbReference type="Proteomes" id="UP000028725"/>
    </source>
</evidence>
<protein>
    <submittedName>
        <fullName evidence="1">Uncharacterized protein</fullName>
    </submittedName>
</protein>
<dbReference type="Proteomes" id="UP000028725">
    <property type="component" value="Unassembled WGS sequence"/>
</dbReference>
<sequence length="497" mass="54752">MASTAAPERKGFPRLVELINVDKIPKPRDQGAAEVLKMIAFRMNLPLDGLWCAGEYWNLWNKQWNIYDPDAHPMQLKILKSGRPLLEEQWARGISELLLGTAYDGPDVETGNAVPIQDIYKSFSEGAQPFVAVCCACQMLVSYTVLSRGYGMSYVNGVGIDCDGNDGLKVFTSEGGHWDKGGPLRFADAMKASHPLQQGSCYSWVGRDPDGTKQKGSHVVSILRVDTDGKKQAQLFDTGAAQDAPRPAPSCAPKWDYSGNYDNEGSLLVRSFIPGSKTDPKIGGRYGGLGTPAARSDAQLQSGIDRMKKTRPYGLARLFVAKLPFSAKTKKKVRIEEKDLEVPEGLVFMSRLLRMWGAEETANYTIARCQYALRSLPDWNPPETPGTPEQEAKTFRTVAWWVFYSPRGDLAKVLMQEETPRAKRLVDLGPVSVGEPLLVVSSLDNGRTDWTYVRRALAPATIGTIPDWMKALLKEVGPHTVYNPEGVAIPGELDDNG</sequence>